<feature type="transmembrane region" description="Helical" evidence="1">
    <location>
        <begin position="124"/>
        <end position="143"/>
    </location>
</feature>
<gene>
    <name evidence="2" type="ORF">HER39_09355</name>
</gene>
<feature type="transmembrane region" description="Helical" evidence="1">
    <location>
        <begin position="60"/>
        <end position="85"/>
    </location>
</feature>
<accession>A0ABX1JN91</accession>
<comment type="caution">
    <text evidence="2">The sequence shown here is derived from an EMBL/GenBank/DDBJ whole genome shotgun (WGS) entry which is preliminary data.</text>
</comment>
<feature type="transmembrane region" description="Helical" evidence="1">
    <location>
        <begin position="149"/>
        <end position="168"/>
    </location>
</feature>
<protein>
    <submittedName>
        <fullName evidence="2">MFS transporter</fullName>
    </submittedName>
</protein>
<feature type="transmembrane region" description="Helical" evidence="1">
    <location>
        <begin position="16"/>
        <end position="35"/>
    </location>
</feature>
<organism evidence="2 3">
    <name type="scientific">Arthrobacter deserti</name>
    <dbReference type="NCBI Taxonomy" id="1742687"/>
    <lineage>
        <taxon>Bacteria</taxon>
        <taxon>Bacillati</taxon>
        <taxon>Actinomycetota</taxon>
        <taxon>Actinomycetes</taxon>
        <taxon>Micrococcales</taxon>
        <taxon>Micrococcaceae</taxon>
        <taxon>Arthrobacter</taxon>
    </lineage>
</organism>
<sequence length="184" mass="18670">ILAVFPALFANTGVGAIYWTMAGLAACCLPVVRLIDGELLRREPSGGGAAARGKVPAGKFLLGLAAVLLFYIGLSGVWSFMAQIAGAAGIDLSATSLVLAIATVPGILSALLATVLGDSPRRRLVLLAGYLGLAAGVALLFGLSGVVQFAAAAMIFKFAWTFILPYLLSSLSDLGGGGQVMNTT</sequence>
<feature type="transmembrane region" description="Helical" evidence="1">
    <location>
        <begin position="97"/>
        <end position="117"/>
    </location>
</feature>
<name>A0ABX1JN91_9MICC</name>
<evidence type="ECO:0000313" key="3">
    <source>
        <dbReference type="Proteomes" id="UP000523795"/>
    </source>
</evidence>
<dbReference type="InterPro" id="IPR036259">
    <property type="entry name" value="MFS_trans_sf"/>
</dbReference>
<dbReference type="Proteomes" id="UP000523795">
    <property type="component" value="Unassembled WGS sequence"/>
</dbReference>
<dbReference type="SUPFAM" id="SSF103473">
    <property type="entry name" value="MFS general substrate transporter"/>
    <property type="match status" value="1"/>
</dbReference>
<evidence type="ECO:0000256" key="1">
    <source>
        <dbReference type="SAM" id="Phobius"/>
    </source>
</evidence>
<evidence type="ECO:0000313" key="2">
    <source>
        <dbReference type="EMBL" id="NKX50767.1"/>
    </source>
</evidence>
<proteinExistence type="predicted"/>
<keyword evidence="3" id="KW-1185">Reference proteome</keyword>
<keyword evidence="1" id="KW-0812">Transmembrane</keyword>
<dbReference type="Gene3D" id="1.20.1250.20">
    <property type="entry name" value="MFS general substrate transporter like domains"/>
    <property type="match status" value="1"/>
</dbReference>
<keyword evidence="1" id="KW-1133">Transmembrane helix</keyword>
<keyword evidence="1" id="KW-0472">Membrane</keyword>
<reference evidence="2 3" key="1">
    <citation type="submission" date="2020-04" db="EMBL/GenBank/DDBJ databases">
        <authorList>
            <person name="Liu S."/>
        </authorList>
    </citation>
    <scope>NUCLEOTIDE SEQUENCE [LARGE SCALE GENOMIC DNA]</scope>
    <source>
        <strain evidence="2 3">CGMCC 1.15091</strain>
    </source>
</reference>
<feature type="non-terminal residue" evidence="2">
    <location>
        <position position="1"/>
    </location>
</feature>
<dbReference type="EMBL" id="JAAZSR010000125">
    <property type="protein sequence ID" value="NKX50767.1"/>
    <property type="molecule type" value="Genomic_DNA"/>
</dbReference>
<feature type="non-terminal residue" evidence="2">
    <location>
        <position position="184"/>
    </location>
</feature>